<evidence type="ECO:0000256" key="1">
    <source>
        <dbReference type="SAM" id="SignalP"/>
    </source>
</evidence>
<evidence type="ECO:0000313" key="2">
    <source>
        <dbReference type="EMBL" id="KAL0273850.1"/>
    </source>
</evidence>
<dbReference type="AlphaFoldDB" id="A0AAW2HX62"/>
<feature type="chain" id="PRO_5043677178" evidence="1">
    <location>
        <begin position="18"/>
        <end position="257"/>
    </location>
</feature>
<gene>
    <name evidence="2" type="ORF">PYX00_006430</name>
</gene>
<reference evidence="2" key="1">
    <citation type="journal article" date="2024" name="Gigascience">
        <title>Chromosome-level genome of the poultry shaft louse Menopon gallinae provides insight into the host-switching and adaptive evolution of parasitic lice.</title>
        <authorList>
            <person name="Xu Y."/>
            <person name="Ma L."/>
            <person name="Liu S."/>
            <person name="Liang Y."/>
            <person name="Liu Q."/>
            <person name="He Z."/>
            <person name="Tian L."/>
            <person name="Duan Y."/>
            <person name="Cai W."/>
            <person name="Li H."/>
            <person name="Song F."/>
        </authorList>
    </citation>
    <scope>NUCLEOTIDE SEQUENCE</scope>
    <source>
        <strain evidence="2">Cailab_2023a</strain>
    </source>
</reference>
<accession>A0AAW2HX62</accession>
<name>A0AAW2HX62_9NEOP</name>
<sequence length="257" mass="26168">MAAKFVVLALAVCSASANVCLPCFQPQESAPVSLPDCFSSAVSVGAPKLVAPAPVVVAAPAPTFVSSGDVLSDSTFELAATSGSNGPSASSGNLPVLQAPPVTLNAVESPVIRLPSPPVPSPRVIRHRCYCTKTVVRPQVIQRTITVPRIQRYLKQSYRPIVENVSYQARPVGSDSQGEDIVIQGNQGSSSSSPVAIVSSGLSSGIVSGGLSSGIVSGGVISGVISGSICDSESSPAPSFEASSPCEPVVQSFPRCY</sequence>
<proteinExistence type="predicted"/>
<dbReference type="EMBL" id="JARGDH010000003">
    <property type="protein sequence ID" value="KAL0273850.1"/>
    <property type="molecule type" value="Genomic_DNA"/>
</dbReference>
<protein>
    <submittedName>
        <fullName evidence="2">Uncharacterized protein</fullName>
    </submittedName>
</protein>
<comment type="caution">
    <text evidence="2">The sequence shown here is derived from an EMBL/GenBank/DDBJ whole genome shotgun (WGS) entry which is preliminary data.</text>
</comment>
<feature type="signal peptide" evidence="1">
    <location>
        <begin position="1"/>
        <end position="17"/>
    </location>
</feature>
<organism evidence="2">
    <name type="scientific">Menopon gallinae</name>
    <name type="common">poultry shaft louse</name>
    <dbReference type="NCBI Taxonomy" id="328185"/>
    <lineage>
        <taxon>Eukaryota</taxon>
        <taxon>Metazoa</taxon>
        <taxon>Ecdysozoa</taxon>
        <taxon>Arthropoda</taxon>
        <taxon>Hexapoda</taxon>
        <taxon>Insecta</taxon>
        <taxon>Pterygota</taxon>
        <taxon>Neoptera</taxon>
        <taxon>Paraneoptera</taxon>
        <taxon>Psocodea</taxon>
        <taxon>Troctomorpha</taxon>
        <taxon>Phthiraptera</taxon>
        <taxon>Amblycera</taxon>
        <taxon>Menoponidae</taxon>
        <taxon>Menopon</taxon>
    </lineage>
</organism>
<keyword evidence="1" id="KW-0732">Signal</keyword>